<accession>A0A7V5H4F5</accession>
<keyword evidence="7 8" id="KW-0998">Cell outer membrane</keyword>
<organism evidence="10">
    <name type="scientific">Caldithrix abyssi</name>
    <dbReference type="NCBI Taxonomy" id="187145"/>
    <lineage>
        <taxon>Bacteria</taxon>
        <taxon>Pseudomonadati</taxon>
        <taxon>Calditrichota</taxon>
        <taxon>Calditrichia</taxon>
        <taxon>Calditrichales</taxon>
        <taxon>Calditrichaceae</taxon>
        <taxon>Caldithrix</taxon>
    </lineage>
</organism>
<evidence type="ECO:0000256" key="2">
    <source>
        <dbReference type="ARBA" id="ARBA00022448"/>
    </source>
</evidence>
<evidence type="ECO:0000256" key="5">
    <source>
        <dbReference type="ARBA" id="ARBA00022729"/>
    </source>
</evidence>
<dbReference type="InterPro" id="IPR037066">
    <property type="entry name" value="Plug_dom_sf"/>
</dbReference>
<gene>
    <name evidence="10" type="ORF">ENL21_07780</name>
</gene>
<feature type="domain" description="TonB-dependent receptor plug" evidence="9">
    <location>
        <begin position="179"/>
        <end position="241"/>
    </location>
</feature>
<dbReference type="EMBL" id="DRTD01000582">
    <property type="protein sequence ID" value="HHE55666.1"/>
    <property type="molecule type" value="Genomic_DNA"/>
</dbReference>
<comment type="subcellular location">
    <subcellularLocation>
        <location evidence="1 8">Cell outer membrane</location>
        <topology evidence="1 8">Multi-pass membrane protein</topology>
    </subcellularLocation>
</comment>
<keyword evidence="5" id="KW-0732">Signal</keyword>
<proteinExistence type="inferred from homology"/>
<comment type="caution">
    <text evidence="10">The sequence shown here is derived from an EMBL/GenBank/DDBJ whole genome shotgun (WGS) entry which is preliminary data.</text>
</comment>
<evidence type="ECO:0000256" key="6">
    <source>
        <dbReference type="ARBA" id="ARBA00023136"/>
    </source>
</evidence>
<dbReference type="PANTHER" id="PTHR30069:SF29">
    <property type="entry name" value="HEMOGLOBIN AND HEMOGLOBIN-HAPTOGLOBIN-BINDING PROTEIN 1-RELATED"/>
    <property type="match status" value="1"/>
</dbReference>
<dbReference type="Proteomes" id="UP000886111">
    <property type="component" value="Unassembled WGS sequence"/>
</dbReference>
<dbReference type="Gene3D" id="2.170.130.10">
    <property type="entry name" value="TonB-dependent receptor, plug domain"/>
    <property type="match status" value="1"/>
</dbReference>
<evidence type="ECO:0000256" key="4">
    <source>
        <dbReference type="ARBA" id="ARBA00022692"/>
    </source>
</evidence>
<dbReference type="InterPro" id="IPR008969">
    <property type="entry name" value="CarboxyPept-like_regulatory"/>
</dbReference>
<name>A0A7V5H4F5_CALAY</name>
<sequence length="948" mass="108387">MRKIILFSFTLIAIFYLNLQAGNTGKLVGVVVDRDTGEPLIGANVIIKGTLLGAATDLNGYYYIINIPPGTYEVEFSYVGYQSLTVKNVRINVDLTTELNAKLSSTMLETEAIEVMAERSVIQRDLTSTKKYASGQELNESPGIESSADVFKVFGGAVLDTRPQSLDLGNGMRLQVRDESVKDVHIRGGRGGEILFMVDGVPMTHPLYGGRSVLELNVNDIEEIELITGGFNAEYGQAQSGVINITTKSGKTNFESSFEYKNDHFLNVFGASYKTDYFAASVSGPFLPTEVWLKKSGLDLPGRFSYYLSANGTITNTPYDNHRQRETLNYLGLKFKERQDNALNINVKLDWDNEKGLFAALSYHGTIKDWSRFDWLWRYYPDHTVDYHRRIDNLNFKIRHALSKSTFYNINFGYLTVNYQSSLNGRRPVDFWQFYPDSASFAEGKGLTYDAYHAQYGKTLPYRIERFVEPPTIDPVTGFFDVNGFETAWRDDNTRTFTFRGDISSQVDERNLVKFGLEAQYNDLQYVDIQDGGLSLSPYGNYIFKNGDPYPQPPGPFPEFGQNRWVFHTYPWIGAAYIQDKFEHSSLIINAGMRFDWFAPGTIVHDKEWKKQWELATGLKANWKSLLYTLSPRFGISFPFSINTVLFFSYGHFTQIPELQFYYRDPYTGSFTGNPGLNFEKTILYEFGFTHKLGNFWSLDVKSYAKDISEQVGTTHLKTAFGIPVDLYDNVGYARARGIEFEVNKRRSSYISGRINYTLQWANGYSSSAFDDYIRSINDFPKPIRERRLSWDVRHQVVIQATLNALANEHIKLFGIKLPDKWDITILSNISSGLPYTPGTTDPYKAQVKENTAEGPPIYNTDLKFKKYFQLGEKGPQLVFYIDIFNLFDQKNIQIAYGFNPWTGKPYRFGDVYFDTPLGYNWKEMRVLLDPRQFSTGRYAKLGISIKF</sequence>
<comment type="similarity">
    <text evidence="8">Belongs to the TonB-dependent receptor family.</text>
</comment>
<evidence type="ECO:0000259" key="9">
    <source>
        <dbReference type="Pfam" id="PF07715"/>
    </source>
</evidence>
<dbReference type="Gene3D" id="2.60.40.1120">
    <property type="entry name" value="Carboxypeptidase-like, regulatory domain"/>
    <property type="match status" value="1"/>
</dbReference>
<reference evidence="10" key="1">
    <citation type="journal article" date="2020" name="mSystems">
        <title>Genome- and Community-Level Interaction Insights into Carbon Utilization and Element Cycling Functions of Hydrothermarchaeota in Hydrothermal Sediment.</title>
        <authorList>
            <person name="Zhou Z."/>
            <person name="Liu Y."/>
            <person name="Xu W."/>
            <person name="Pan J."/>
            <person name="Luo Z.H."/>
            <person name="Li M."/>
        </authorList>
    </citation>
    <scope>NUCLEOTIDE SEQUENCE [LARGE SCALE GENOMIC DNA]</scope>
    <source>
        <strain evidence="10">HyVt-76</strain>
    </source>
</reference>
<dbReference type="GO" id="GO:0044718">
    <property type="term" value="P:siderophore transmembrane transport"/>
    <property type="evidence" value="ECO:0007669"/>
    <property type="project" value="TreeGrafter"/>
</dbReference>
<evidence type="ECO:0000256" key="1">
    <source>
        <dbReference type="ARBA" id="ARBA00004571"/>
    </source>
</evidence>
<evidence type="ECO:0000256" key="3">
    <source>
        <dbReference type="ARBA" id="ARBA00022452"/>
    </source>
</evidence>
<dbReference type="InterPro" id="IPR036942">
    <property type="entry name" value="Beta-barrel_TonB_sf"/>
</dbReference>
<dbReference type="InterPro" id="IPR039426">
    <property type="entry name" value="TonB-dep_rcpt-like"/>
</dbReference>
<dbReference type="GO" id="GO:0015344">
    <property type="term" value="F:siderophore uptake transmembrane transporter activity"/>
    <property type="evidence" value="ECO:0007669"/>
    <property type="project" value="TreeGrafter"/>
</dbReference>
<evidence type="ECO:0000313" key="10">
    <source>
        <dbReference type="EMBL" id="HHE55666.1"/>
    </source>
</evidence>
<dbReference type="Pfam" id="PF07715">
    <property type="entry name" value="Plug"/>
    <property type="match status" value="1"/>
</dbReference>
<evidence type="ECO:0000256" key="8">
    <source>
        <dbReference type="PROSITE-ProRule" id="PRU01360"/>
    </source>
</evidence>
<dbReference type="SUPFAM" id="SSF56935">
    <property type="entry name" value="Porins"/>
    <property type="match status" value="1"/>
</dbReference>
<keyword evidence="3 8" id="KW-1134">Transmembrane beta strand</keyword>
<dbReference type="GO" id="GO:0009279">
    <property type="term" value="C:cell outer membrane"/>
    <property type="evidence" value="ECO:0007669"/>
    <property type="project" value="UniProtKB-SubCell"/>
</dbReference>
<dbReference type="Pfam" id="PF13715">
    <property type="entry name" value="CarbopepD_reg_2"/>
    <property type="match status" value="1"/>
</dbReference>
<dbReference type="PROSITE" id="PS52016">
    <property type="entry name" value="TONB_DEPENDENT_REC_3"/>
    <property type="match status" value="1"/>
</dbReference>
<evidence type="ECO:0000256" key="7">
    <source>
        <dbReference type="ARBA" id="ARBA00023237"/>
    </source>
</evidence>
<dbReference type="InterPro" id="IPR012910">
    <property type="entry name" value="Plug_dom"/>
</dbReference>
<keyword evidence="6 8" id="KW-0472">Membrane</keyword>
<keyword evidence="4 8" id="KW-0812">Transmembrane</keyword>
<dbReference type="SUPFAM" id="SSF49464">
    <property type="entry name" value="Carboxypeptidase regulatory domain-like"/>
    <property type="match status" value="1"/>
</dbReference>
<keyword evidence="2 8" id="KW-0813">Transport</keyword>
<dbReference type="Gene3D" id="2.40.170.20">
    <property type="entry name" value="TonB-dependent receptor, beta-barrel domain"/>
    <property type="match status" value="1"/>
</dbReference>
<dbReference type="AlphaFoldDB" id="A0A7V5H4F5"/>
<protein>
    <recommendedName>
        <fullName evidence="9">TonB-dependent receptor plug domain-containing protein</fullName>
    </recommendedName>
</protein>
<dbReference type="PANTHER" id="PTHR30069">
    <property type="entry name" value="TONB-DEPENDENT OUTER MEMBRANE RECEPTOR"/>
    <property type="match status" value="1"/>
</dbReference>